<evidence type="ECO:0000313" key="7">
    <source>
        <dbReference type="Proteomes" id="UP000474957"/>
    </source>
</evidence>
<evidence type="ECO:0000259" key="4">
    <source>
        <dbReference type="Pfam" id="PF03446"/>
    </source>
</evidence>
<proteinExistence type="predicted"/>
<gene>
    <name evidence="6" type="ORF">GE300_02060</name>
</gene>
<dbReference type="PIRSF" id="PIRSF000103">
    <property type="entry name" value="HIBADH"/>
    <property type="match status" value="1"/>
</dbReference>
<feature type="domain" description="3-hydroxyisobutyrate dehydrogenase-like NAD-binding" evidence="5">
    <location>
        <begin position="150"/>
        <end position="234"/>
    </location>
</feature>
<dbReference type="Gene3D" id="3.40.50.720">
    <property type="entry name" value="NAD(P)-binding Rossmann-like Domain"/>
    <property type="match status" value="1"/>
</dbReference>
<organism evidence="6 7">
    <name type="scientific">Halovulum marinum</name>
    <dbReference type="NCBI Taxonomy" id="2662447"/>
    <lineage>
        <taxon>Bacteria</taxon>
        <taxon>Pseudomonadati</taxon>
        <taxon>Pseudomonadota</taxon>
        <taxon>Alphaproteobacteria</taxon>
        <taxon>Rhodobacterales</taxon>
        <taxon>Paracoccaceae</taxon>
        <taxon>Halovulum</taxon>
    </lineage>
</organism>
<sequence>MGRPMAEALQAAGFDLRGLDVLPPDGFGPLAPVMSTDPGALADREVAITVVRDAAQTDAILFGPNAFLPRARRLRALVVSSTLSPRYVRALRDRLPAGLALVDAPMSGAPIAAQERRLSFMLGGEAAWIDRLMPQFRAMGSNFHHMGDVGAGMTAKVLNNLIAASSTAATRTALAWGRALGVEDARLRAVFEDSSGQTWFGSNFDRISWAREGFDPANTMGILAKDVAAALDAAPADADRDLPQAIIDAISRLDRYD</sequence>
<reference evidence="6 7" key="1">
    <citation type="submission" date="2019-10" db="EMBL/GenBank/DDBJ databases">
        <title>Cognatihalovulum marinum gen. nov. sp. nov., a new member of the family Rhodobacteraceae isolated from deep seawater of the Northwest Indian Ocean.</title>
        <authorList>
            <person name="Ruan C."/>
            <person name="Wang J."/>
            <person name="Zheng X."/>
            <person name="Song L."/>
            <person name="Zhu Y."/>
            <person name="Huang Y."/>
            <person name="Lu Z."/>
            <person name="Du W."/>
            <person name="Huang L."/>
            <person name="Dai X."/>
        </authorList>
    </citation>
    <scope>NUCLEOTIDE SEQUENCE [LARGE SCALE GENOMIC DNA]</scope>
    <source>
        <strain evidence="6 7">2CG4</strain>
    </source>
</reference>
<dbReference type="Gene3D" id="1.10.1040.10">
    <property type="entry name" value="N-(1-d-carboxylethyl)-l-norvaline Dehydrogenase, domain 2"/>
    <property type="match status" value="1"/>
</dbReference>
<evidence type="ECO:0000256" key="1">
    <source>
        <dbReference type="ARBA" id="ARBA00023002"/>
    </source>
</evidence>
<dbReference type="InterPro" id="IPR006115">
    <property type="entry name" value="6PGDH_NADP-bd"/>
</dbReference>
<dbReference type="PANTHER" id="PTHR43060">
    <property type="entry name" value="3-HYDROXYISOBUTYRATE DEHYDROGENASE-LIKE 1, MITOCHONDRIAL-RELATED"/>
    <property type="match status" value="1"/>
</dbReference>
<dbReference type="InterPro" id="IPR008927">
    <property type="entry name" value="6-PGluconate_DH-like_C_sf"/>
</dbReference>
<dbReference type="EMBL" id="WIND01000001">
    <property type="protein sequence ID" value="MSU88400.1"/>
    <property type="molecule type" value="Genomic_DNA"/>
</dbReference>
<feature type="domain" description="6-phosphogluconate dehydrogenase NADP-binding" evidence="4">
    <location>
        <begin position="1"/>
        <end position="147"/>
    </location>
</feature>
<dbReference type="AlphaFoldDB" id="A0A6L5YWQ1"/>
<feature type="active site" evidence="3">
    <location>
        <position position="156"/>
    </location>
</feature>
<name>A0A6L5YWQ1_9RHOB</name>
<dbReference type="InterPro" id="IPR013328">
    <property type="entry name" value="6PGD_dom2"/>
</dbReference>
<dbReference type="Pfam" id="PF03446">
    <property type="entry name" value="NAD_binding_2"/>
    <property type="match status" value="1"/>
</dbReference>
<dbReference type="InterPro" id="IPR015815">
    <property type="entry name" value="HIBADH-related"/>
</dbReference>
<dbReference type="SUPFAM" id="SSF51735">
    <property type="entry name" value="NAD(P)-binding Rossmann-fold domains"/>
    <property type="match status" value="1"/>
</dbReference>
<dbReference type="GO" id="GO:0016491">
    <property type="term" value="F:oxidoreductase activity"/>
    <property type="evidence" value="ECO:0007669"/>
    <property type="project" value="UniProtKB-KW"/>
</dbReference>
<keyword evidence="1" id="KW-0560">Oxidoreductase</keyword>
<dbReference type="InterPro" id="IPR036291">
    <property type="entry name" value="NAD(P)-bd_dom_sf"/>
</dbReference>
<evidence type="ECO:0000256" key="2">
    <source>
        <dbReference type="ARBA" id="ARBA00023027"/>
    </source>
</evidence>
<keyword evidence="2" id="KW-0520">NAD</keyword>
<protein>
    <submittedName>
        <fullName evidence="6">NAD-binding protein</fullName>
    </submittedName>
</protein>
<dbReference type="GO" id="GO:0051287">
    <property type="term" value="F:NAD binding"/>
    <property type="evidence" value="ECO:0007669"/>
    <property type="project" value="InterPro"/>
</dbReference>
<comment type="caution">
    <text evidence="6">The sequence shown here is derived from an EMBL/GenBank/DDBJ whole genome shotgun (WGS) entry which is preliminary data.</text>
</comment>
<dbReference type="GO" id="GO:0050661">
    <property type="term" value="F:NADP binding"/>
    <property type="evidence" value="ECO:0007669"/>
    <property type="project" value="InterPro"/>
</dbReference>
<evidence type="ECO:0000256" key="3">
    <source>
        <dbReference type="PIRSR" id="PIRSR000103-1"/>
    </source>
</evidence>
<dbReference type="SUPFAM" id="SSF48179">
    <property type="entry name" value="6-phosphogluconate dehydrogenase C-terminal domain-like"/>
    <property type="match status" value="1"/>
</dbReference>
<evidence type="ECO:0000313" key="6">
    <source>
        <dbReference type="EMBL" id="MSU88400.1"/>
    </source>
</evidence>
<keyword evidence="7" id="KW-1185">Reference proteome</keyword>
<dbReference type="PANTHER" id="PTHR43060:SF15">
    <property type="entry name" value="3-HYDROXYISOBUTYRATE DEHYDROGENASE-LIKE 1, MITOCHONDRIAL-RELATED"/>
    <property type="match status" value="1"/>
</dbReference>
<dbReference type="Proteomes" id="UP000474957">
    <property type="component" value="Unassembled WGS sequence"/>
</dbReference>
<evidence type="ECO:0000259" key="5">
    <source>
        <dbReference type="Pfam" id="PF14833"/>
    </source>
</evidence>
<dbReference type="InterPro" id="IPR029154">
    <property type="entry name" value="HIBADH-like_NADP-bd"/>
</dbReference>
<accession>A0A6L5YWQ1</accession>
<dbReference type="Pfam" id="PF14833">
    <property type="entry name" value="NAD_binding_11"/>
    <property type="match status" value="1"/>
</dbReference>